<accession>A0ACA9NM83</accession>
<reference evidence="1" key="1">
    <citation type="submission" date="2021-06" db="EMBL/GenBank/DDBJ databases">
        <authorList>
            <person name="Kallberg Y."/>
            <person name="Tangrot J."/>
            <person name="Rosling A."/>
        </authorList>
    </citation>
    <scope>NUCLEOTIDE SEQUENCE</scope>
    <source>
        <strain evidence="1">IL203A</strain>
    </source>
</reference>
<keyword evidence="2" id="KW-1185">Reference proteome</keyword>
<evidence type="ECO:0000313" key="1">
    <source>
        <dbReference type="EMBL" id="CAG8666299.1"/>
    </source>
</evidence>
<evidence type="ECO:0000313" key="2">
    <source>
        <dbReference type="Proteomes" id="UP000789702"/>
    </source>
</evidence>
<gene>
    <name evidence="1" type="ORF">DHETER_LOCUS9980</name>
</gene>
<proteinExistence type="predicted"/>
<dbReference type="Proteomes" id="UP000789702">
    <property type="component" value="Unassembled WGS sequence"/>
</dbReference>
<feature type="non-terminal residue" evidence="1">
    <location>
        <position position="1"/>
    </location>
</feature>
<comment type="caution">
    <text evidence="1">The sequence shown here is derived from an EMBL/GenBank/DDBJ whole genome shotgun (WGS) entry which is preliminary data.</text>
</comment>
<feature type="non-terminal residue" evidence="1">
    <location>
        <position position="157"/>
    </location>
</feature>
<name>A0ACA9NM83_9GLOM</name>
<organism evidence="1 2">
    <name type="scientific">Dentiscutata heterogama</name>
    <dbReference type="NCBI Taxonomy" id="1316150"/>
    <lineage>
        <taxon>Eukaryota</taxon>
        <taxon>Fungi</taxon>
        <taxon>Fungi incertae sedis</taxon>
        <taxon>Mucoromycota</taxon>
        <taxon>Glomeromycotina</taxon>
        <taxon>Glomeromycetes</taxon>
        <taxon>Diversisporales</taxon>
        <taxon>Gigasporaceae</taxon>
        <taxon>Dentiscutata</taxon>
    </lineage>
</organism>
<sequence>PIESFLTMNFNHLFFDNNNKVNYDPSQELPTYSIEDIKSVDAYLEINYATEYKKVNREFPHYKTLRGLISSQVQKLFEVVERHERRYWVGTWRLLEFLHVTQCPAMILVKSGLTANYFMSTINGEYDKFLQSLLKDKQVVHQPPKFDASVIQKIIDL</sequence>
<dbReference type="EMBL" id="CAJVPU010018516">
    <property type="protein sequence ID" value="CAG8666299.1"/>
    <property type="molecule type" value="Genomic_DNA"/>
</dbReference>
<protein>
    <submittedName>
        <fullName evidence="1">12587_t:CDS:1</fullName>
    </submittedName>
</protein>